<proteinExistence type="predicted"/>
<dbReference type="InterPro" id="IPR036390">
    <property type="entry name" value="WH_DNA-bd_sf"/>
</dbReference>
<accession>A0ABW9F8C3</accession>
<dbReference type="InterPro" id="IPR011991">
    <property type="entry name" value="ArsR-like_HTH"/>
</dbReference>
<evidence type="ECO:0000313" key="2">
    <source>
        <dbReference type="Proteomes" id="UP001629536"/>
    </source>
</evidence>
<dbReference type="SUPFAM" id="SSF46785">
    <property type="entry name" value="Winged helix' DNA-binding domain"/>
    <property type="match status" value="1"/>
</dbReference>
<dbReference type="InterPro" id="IPR036388">
    <property type="entry name" value="WH-like_DNA-bd_sf"/>
</dbReference>
<reference evidence="1 2" key="1">
    <citation type="journal article" date="2024" name="Front. Microbiol.">
        <title>Pangenomic and biochemical analyses of Helcococcus ovis reveal widespread tetracycline resistance and a novel bacterial species, Helcococcus bovis.</title>
        <authorList>
            <person name="Cunha F."/>
            <person name="Zhai Y."/>
            <person name="Casaro S."/>
            <person name="Jones K.L."/>
            <person name="Hernandez M."/>
            <person name="Bisinotto R.S."/>
            <person name="Kariyawasam S."/>
            <person name="Brown M.B."/>
            <person name="Phillips A."/>
            <person name="Jeong K.C."/>
            <person name="Galvao K.N."/>
        </authorList>
    </citation>
    <scope>NUCLEOTIDE SEQUENCE [LARGE SCALE GENOMIC DNA]</scope>
    <source>
        <strain evidence="1 2">KG197</strain>
    </source>
</reference>
<dbReference type="Gene3D" id="1.10.10.10">
    <property type="entry name" value="Winged helix-like DNA-binding domain superfamily/Winged helix DNA-binding domain"/>
    <property type="match status" value="1"/>
</dbReference>
<gene>
    <name evidence="1" type="ORF">ABGF40_07570</name>
</gene>
<evidence type="ECO:0000313" key="1">
    <source>
        <dbReference type="EMBL" id="MFM1525514.1"/>
    </source>
</evidence>
<dbReference type="EMBL" id="JBFNFH010000021">
    <property type="protein sequence ID" value="MFM1525514.1"/>
    <property type="molecule type" value="Genomic_DNA"/>
</dbReference>
<comment type="caution">
    <text evidence="1">The sequence shown here is derived from an EMBL/GenBank/DDBJ whole genome shotgun (WGS) entry which is preliminary data.</text>
</comment>
<keyword evidence="2" id="KW-1185">Reference proteome</keyword>
<dbReference type="PANTHER" id="PTHR33221:SF2">
    <property type="entry name" value="TRANSCRIPTIONAL REGULATOR"/>
    <property type="match status" value="1"/>
</dbReference>
<protein>
    <submittedName>
        <fullName evidence="1">Rrf2 family transcriptional regulator</fullName>
    </submittedName>
</protein>
<organism evidence="1 2">
    <name type="scientific">Helcococcus bovis</name>
    <dbReference type="NCBI Taxonomy" id="3153252"/>
    <lineage>
        <taxon>Bacteria</taxon>
        <taxon>Bacillati</taxon>
        <taxon>Bacillota</taxon>
        <taxon>Tissierellia</taxon>
        <taxon>Tissierellales</taxon>
        <taxon>Peptoniphilaceae</taxon>
        <taxon>Helcococcus</taxon>
    </lineage>
</organism>
<dbReference type="RefSeq" id="WP_408126899.1">
    <property type="nucleotide sequence ID" value="NZ_JBFNFH010000021.1"/>
</dbReference>
<name>A0ABW9F8C3_9FIRM</name>
<dbReference type="NCBIfam" id="TIGR00738">
    <property type="entry name" value="rrf2_super"/>
    <property type="match status" value="1"/>
</dbReference>
<dbReference type="PANTHER" id="PTHR33221">
    <property type="entry name" value="WINGED HELIX-TURN-HELIX TRANSCRIPTIONAL REGULATOR, RRF2 FAMILY"/>
    <property type="match status" value="1"/>
</dbReference>
<dbReference type="InterPro" id="IPR000944">
    <property type="entry name" value="Tscrpt_reg_Rrf2"/>
</dbReference>
<dbReference type="CDD" id="cd00090">
    <property type="entry name" value="HTH_ARSR"/>
    <property type="match status" value="1"/>
</dbReference>
<dbReference type="PROSITE" id="PS51197">
    <property type="entry name" value="HTH_RRF2_2"/>
    <property type="match status" value="1"/>
</dbReference>
<sequence>MQINATTDYAIRTVIYLSTHRSISTAGEISRAINISSNYILKIMKKLVEANIVKTTKGVKGGFEINKKPSDISLYDIISIMENTININQCLDDEANCSMCATKTCPVRAFYLSFQEEMESKFKEQTIQMLIDNMAH</sequence>
<dbReference type="Pfam" id="PF02082">
    <property type="entry name" value="Rrf2"/>
    <property type="match status" value="1"/>
</dbReference>
<dbReference type="Proteomes" id="UP001629536">
    <property type="component" value="Unassembled WGS sequence"/>
</dbReference>